<gene>
    <name evidence="2" type="ORF">DZF93_20670</name>
</gene>
<feature type="domain" description="TubC N-terminal docking" evidence="1">
    <location>
        <begin position="4"/>
        <end position="52"/>
    </location>
</feature>
<dbReference type="Pfam" id="PF18563">
    <property type="entry name" value="TubC_N"/>
    <property type="match status" value="1"/>
</dbReference>
<feature type="non-terminal residue" evidence="2">
    <location>
        <position position="63"/>
    </location>
</feature>
<reference evidence="2 3" key="1">
    <citation type="submission" date="2018-08" db="EMBL/GenBank/DDBJ databases">
        <title>Genome Sequence of Clavibacter michiganensis Subspecies type strains, and the Atypical Peach-Colored Strains Isolated from Tomato.</title>
        <authorList>
            <person name="Osdaghi E."/>
            <person name="Portier P."/>
            <person name="Briand M."/>
            <person name="Jacques M.-A."/>
        </authorList>
    </citation>
    <scope>NUCLEOTIDE SEQUENCE [LARGE SCALE GENOMIC DNA]</scope>
    <source>
        <strain evidence="2 3">CFBP 6488</strain>
    </source>
</reference>
<sequence length="63" mass="7122">MNAEQLIDDLNARGVRLWAEDGRIRFRGPRGVIDDDRRELIRRHRDEVLALLGRQDGSGAGAP</sequence>
<dbReference type="AlphaFoldDB" id="A0A399NQY9"/>
<dbReference type="Proteomes" id="UP000266634">
    <property type="component" value="Unassembled WGS sequence"/>
</dbReference>
<proteinExistence type="predicted"/>
<dbReference type="Gene3D" id="1.10.10.1830">
    <property type="entry name" value="Non-ribosomal peptide synthase, adenylation domain"/>
    <property type="match status" value="1"/>
</dbReference>
<dbReference type="InterPro" id="IPR041464">
    <property type="entry name" value="TubC_N"/>
</dbReference>
<name>A0A399NQY9_9MICO</name>
<evidence type="ECO:0000259" key="1">
    <source>
        <dbReference type="Pfam" id="PF18563"/>
    </source>
</evidence>
<accession>A0A399NQY9</accession>
<organism evidence="2 3">
    <name type="scientific">Clavibacter michiganensis subsp. insidiosus</name>
    <dbReference type="NCBI Taxonomy" id="33014"/>
    <lineage>
        <taxon>Bacteria</taxon>
        <taxon>Bacillati</taxon>
        <taxon>Actinomycetota</taxon>
        <taxon>Actinomycetes</taxon>
        <taxon>Micrococcales</taxon>
        <taxon>Microbacteriaceae</taxon>
        <taxon>Clavibacter</taxon>
    </lineage>
</organism>
<protein>
    <recommendedName>
        <fullName evidence="1">TubC N-terminal docking domain-containing protein</fullName>
    </recommendedName>
</protein>
<evidence type="ECO:0000313" key="3">
    <source>
        <dbReference type="Proteomes" id="UP000266634"/>
    </source>
</evidence>
<comment type="caution">
    <text evidence="2">The sequence shown here is derived from an EMBL/GenBank/DDBJ whole genome shotgun (WGS) entry which is preliminary data.</text>
</comment>
<dbReference type="EMBL" id="QWEA01001751">
    <property type="protein sequence ID" value="RII96590.1"/>
    <property type="molecule type" value="Genomic_DNA"/>
</dbReference>
<dbReference type="InterPro" id="IPR044894">
    <property type="entry name" value="TubC_N_sf"/>
</dbReference>
<evidence type="ECO:0000313" key="2">
    <source>
        <dbReference type="EMBL" id="RII96590.1"/>
    </source>
</evidence>